<dbReference type="AlphaFoldDB" id="A0AA88YHU8"/>
<reference evidence="1" key="1">
    <citation type="submission" date="2019-08" db="EMBL/GenBank/DDBJ databases">
        <title>The improved chromosome-level genome for the pearl oyster Pinctada fucata martensii using PacBio sequencing and Hi-C.</title>
        <authorList>
            <person name="Zheng Z."/>
        </authorList>
    </citation>
    <scope>NUCLEOTIDE SEQUENCE</scope>
    <source>
        <strain evidence="1">ZZ-2019</strain>
        <tissue evidence="1">Adductor muscle</tissue>
    </source>
</reference>
<protein>
    <submittedName>
        <fullName evidence="1">Uncharacterized protein</fullName>
    </submittedName>
</protein>
<dbReference type="PANTHER" id="PTHR33568:SF3">
    <property type="entry name" value="DNA-DIRECTED DNA POLYMERASE"/>
    <property type="match status" value="1"/>
</dbReference>
<dbReference type="Proteomes" id="UP001186944">
    <property type="component" value="Unassembled WGS sequence"/>
</dbReference>
<dbReference type="Gene3D" id="3.40.960.10">
    <property type="entry name" value="VSR Endonuclease"/>
    <property type="match status" value="1"/>
</dbReference>
<organism evidence="1 2">
    <name type="scientific">Pinctada imbricata</name>
    <name type="common">Atlantic pearl-oyster</name>
    <name type="synonym">Pinctada martensii</name>
    <dbReference type="NCBI Taxonomy" id="66713"/>
    <lineage>
        <taxon>Eukaryota</taxon>
        <taxon>Metazoa</taxon>
        <taxon>Spiralia</taxon>
        <taxon>Lophotrochozoa</taxon>
        <taxon>Mollusca</taxon>
        <taxon>Bivalvia</taxon>
        <taxon>Autobranchia</taxon>
        <taxon>Pteriomorphia</taxon>
        <taxon>Pterioida</taxon>
        <taxon>Pterioidea</taxon>
        <taxon>Pteriidae</taxon>
        <taxon>Pinctada</taxon>
    </lineage>
</organism>
<keyword evidence="2" id="KW-1185">Reference proteome</keyword>
<gene>
    <name evidence="1" type="ORF">FSP39_023745</name>
</gene>
<evidence type="ECO:0000313" key="2">
    <source>
        <dbReference type="Proteomes" id="UP001186944"/>
    </source>
</evidence>
<evidence type="ECO:0000313" key="1">
    <source>
        <dbReference type="EMBL" id="KAK3105375.1"/>
    </source>
</evidence>
<sequence length="470" mass="54626">MEFREMMMEVTGGIEHFSYVTIASVCIGIFKTLFHQQQNELEVTDTDKESSSWLPVKFEDGDNFVYYDSVWIPLEEISSKGNIKLGKVRFCKSLIAAFPSTGYVPKDNYSKISIQWLEWIMEKNKRGGNNVQIQHALNGGEYKIPDTNYRCDGYDRVSNTIYEFYGCTFHGCTTCFPNDRSTLLHPSTKQTVEELYTVTMKREKELRTRGYKVVTKWEHEFHLDMKRNDNLRTFVIGLDLHERLNPRDNMSEYFGLAKIKILPPRGLYHPVLPYSSNGKLKFPLCRQCADTESAASCTCSDEERSLIGTWCTPEIDIALMKGYKISKIYEVYHSQESTKYNPASREGGLFAGYVNMFLKIKQEASGFPTNCETEEEKRDYIKTYEENEGIKLDYDKIVKNKGLRSLAKLCLDSFGGKFGQRLGLKQSQFMHESEEEYLFKILTDPRKKLHNFHIITKDIMRIEWNEDPLF</sequence>
<dbReference type="PANTHER" id="PTHR33568">
    <property type="entry name" value="DNA POLYMERASE"/>
    <property type="match status" value="1"/>
</dbReference>
<dbReference type="EMBL" id="VSWD01000004">
    <property type="protein sequence ID" value="KAK3105375.1"/>
    <property type="molecule type" value="Genomic_DNA"/>
</dbReference>
<name>A0AA88YHU8_PINIB</name>
<proteinExistence type="predicted"/>
<accession>A0AA88YHU8</accession>
<dbReference type="InterPro" id="IPR043502">
    <property type="entry name" value="DNA/RNA_pol_sf"/>
</dbReference>
<comment type="caution">
    <text evidence="1">The sequence shown here is derived from an EMBL/GenBank/DDBJ whole genome shotgun (WGS) entry which is preliminary data.</text>
</comment>
<dbReference type="SUPFAM" id="SSF56672">
    <property type="entry name" value="DNA/RNA polymerases"/>
    <property type="match status" value="1"/>
</dbReference>